<dbReference type="Proteomes" id="UP000034954">
    <property type="component" value="Unassembled WGS sequence"/>
</dbReference>
<gene>
    <name evidence="3" type="ORF">BROFUL_01366</name>
</gene>
<keyword evidence="3" id="KW-0547">Nucleotide-binding</keyword>
<dbReference type="Pfam" id="PF00005">
    <property type="entry name" value="ABC_tran"/>
    <property type="match status" value="1"/>
</dbReference>
<dbReference type="Gene3D" id="3.40.50.300">
    <property type="entry name" value="P-loop containing nucleotide triphosphate hydrolases"/>
    <property type="match status" value="1"/>
</dbReference>
<sequence length="215" mass="24147">MLQYAREYPGKLSGGQQQSIAIARAIVTEPKLLLMDEPLSNIDRKLRGNIRQEIRRIQQETRIATVYITHDQEDAFLLANNVAVMNAGALEQTGSPEEIYSAPASLFVAGFVGESNIIRIHILGKDRISTPWGEIACSTKNHERGNASLFFRPQHIKIDKSGPYYGVIKNRYFAGEGYKYTLSTSGENITLQDQGIYETGQPIRFSITKMTLLFF</sequence>
<evidence type="ECO:0000259" key="2">
    <source>
        <dbReference type="Pfam" id="PF00005"/>
    </source>
</evidence>
<dbReference type="PANTHER" id="PTHR42781">
    <property type="entry name" value="SPERMIDINE/PUTRESCINE IMPORT ATP-BINDING PROTEIN POTA"/>
    <property type="match status" value="1"/>
</dbReference>
<dbReference type="PANTHER" id="PTHR42781:SF4">
    <property type="entry name" value="SPERMIDINE_PUTRESCINE IMPORT ATP-BINDING PROTEIN POTA"/>
    <property type="match status" value="1"/>
</dbReference>
<organism evidence="3 4">
    <name type="scientific">Candidatus Brocadia fulgida</name>
    <dbReference type="NCBI Taxonomy" id="380242"/>
    <lineage>
        <taxon>Bacteria</taxon>
        <taxon>Pseudomonadati</taxon>
        <taxon>Planctomycetota</taxon>
        <taxon>Candidatus Brocadiia</taxon>
        <taxon>Candidatus Brocadiales</taxon>
        <taxon>Candidatus Brocadiaceae</taxon>
        <taxon>Candidatus Brocadia</taxon>
    </lineage>
</organism>
<dbReference type="SUPFAM" id="SSF52540">
    <property type="entry name" value="P-loop containing nucleoside triphosphate hydrolases"/>
    <property type="match status" value="1"/>
</dbReference>
<keyword evidence="3" id="KW-0067">ATP-binding</keyword>
<accession>A0A0M2UY71</accession>
<dbReference type="InterPro" id="IPR003439">
    <property type="entry name" value="ABC_transporter-like_ATP-bd"/>
</dbReference>
<dbReference type="AlphaFoldDB" id="A0A0M2UY71"/>
<dbReference type="InterPro" id="IPR050093">
    <property type="entry name" value="ABC_SmlMolc_Importer"/>
</dbReference>
<dbReference type="EMBL" id="LAQJ01000141">
    <property type="protein sequence ID" value="KKO19916.1"/>
    <property type="molecule type" value="Genomic_DNA"/>
</dbReference>
<feature type="domain" description="ABC transporter" evidence="2">
    <location>
        <begin position="6"/>
        <end position="39"/>
    </location>
</feature>
<dbReference type="InterPro" id="IPR027417">
    <property type="entry name" value="P-loop_NTPase"/>
</dbReference>
<dbReference type="GO" id="GO:0005524">
    <property type="term" value="F:ATP binding"/>
    <property type="evidence" value="ECO:0007669"/>
    <property type="project" value="UniProtKB-KW"/>
</dbReference>
<keyword evidence="1" id="KW-0813">Transport</keyword>
<evidence type="ECO:0000313" key="3">
    <source>
        <dbReference type="EMBL" id="KKO19916.1"/>
    </source>
</evidence>
<dbReference type="InterPro" id="IPR008995">
    <property type="entry name" value="Mo/tungstate-bd_C_term_dom"/>
</dbReference>
<dbReference type="GO" id="GO:0016887">
    <property type="term" value="F:ATP hydrolysis activity"/>
    <property type="evidence" value="ECO:0007669"/>
    <property type="project" value="InterPro"/>
</dbReference>
<name>A0A0M2UY71_9BACT</name>
<dbReference type="Gene3D" id="2.40.50.100">
    <property type="match status" value="1"/>
</dbReference>
<proteinExistence type="predicted"/>
<reference evidence="3 4" key="1">
    <citation type="journal article" date="2013" name="BMC Microbiol.">
        <title>Identification of the type II cytochrome c maturation pathway in anammox bacteria by comparative genomics.</title>
        <authorList>
            <person name="Ferousi C."/>
            <person name="Speth D.R."/>
            <person name="Reimann J."/>
            <person name="Op den Camp H.J."/>
            <person name="Allen J.W."/>
            <person name="Keltjens J.T."/>
            <person name="Jetten M.S."/>
        </authorList>
    </citation>
    <scope>NUCLEOTIDE SEQUENCE [LARGE SCALE GENOMIC DNA]</scope>
    <source>
        <strain evidence="3">RU1</strain>
    </source>
</reference>
<protein>
    <submittedName>
        <fullName evidence="3">ABC transporter ATP-binding component</fullName>
    </submittedName>
</protein>
<keyword evidence="4" id="KW-1185">Reference proteome</keyword>
<dbReference type="SUPFAM" id="SSF50331">
    <property type="entry name" value="MOP-like"/>
    <property type="match status" value="1"/>
</dbReference>
<evidence type="ECO:0000313" key="4">
    <source>
        <dbReference type="Proteomes" id="UP000034954"/>
    </source>
</evidence>
<comment type="caution">
    <text evidence="3">The sequence shown here is derived from an EMBL/GenBank/DDBJ whole genome shotgun (WGS) entry which is preliminary data.</text>
</comment>
<evidence type="ECO:0000256" key="1">
    <source>
        <dbReference type="ARBA" id="ARBA00022448"/>
    </source>
</evidence>